<dbReference type="UniPathway" id="UPA00034">
    <property type="reaction ID" value="UER00015"/>
</dbReference>
<evidence type="ECO:0000256" key="1">
    <source>
        <dbReference type="ARBA" id="ARBA00010122"/>
    </source>
</evidence>
<feature type="domain" description="ACT" evidence="9">
    <location>
        <begin position="403"/>
        <end position="467"/>
    </location>
</feature>
<reference evidence="10" key="1">
    <citation type="journal article" date="2014" name="Genome Biol. Evol.">
        <title>Pangenome evidence for extensive interdomain horizontal transfer affecting lineage core and shell genes in uncultured planktonic thaumarchaeota and euryarchaeota.</title>
        <authorList>
            <person name="Deschamps P."/>
            <person name="Zivanovic Y."/>
            <person name="Moreira D."/>
            <person name="Rodriguez-Valera F."/>
            <person name="Lopez-Garcia P."/>
        </authorList>
    </citation>
    <scope>NUCLEOTIDE SEQUENCE</scope>
</reference>
<evidence type="ECO:0000259" key="9">
    <source>
        <dbReference type="PROSITE" id="PS51671"/>
    </source>
</evidence>
<evidence type="ECO:0000256" key="4">
    <source>
        <dbReference type="ARBA" id="ARBA00022777"/>
    </source>
</evidence>
<comment type="pathway">
    <text evidence="8">Amino-acid biosynthesis; L-lysine biosynthesis via DAP pathway; (S)-tetrahydrodipicolinate from L-aspartate: step 1/4.</text>
</comment>
<protein>
    <recommendedName>
        <fullName evidence="7">Aspartokinase</fullName>
        <ecNumber evidence="7">2.7.2.4</ecNumber>
    </recommendedName>
</protein>
<dbReference type="Pfam" id="PF00696">
    <property type="entry name" value="AA_kinase"/>
    <property type="match status" value="1"/>
</dbReference>
<dbReference type="GO" id="GO:0005829">
    <property type="term" value="C:cytosol"/>
    <property type="evidence" value="ECO:0007669"/>
    <property type="project" value="TreeGrafter"/>
</dbReference>
<dbReference type="InterPro" id="IPR036393">
    <property type="entry name" value="AceGlu_kinase-like_sf"/>
</dbReference>
<dbReference type="GO" id="GO:0004072">
    <property type="term" value="F:aspartate kinase activity"/>
    <property type="evidence" value="ECO:0007669"/>
    <property type="project" value="UniProtKB-EC"/>
</dbReference>
<dbReference type="SUPFAM" id="SSF55021">
    <property type="entry name" value="ACT-like"/>
    <property type="match status" value="2"/>
</dbReference>
<evidence type="ECO:0000256" key="2">
    <source>
        <dbReference type="ARBA" id="ARBA00022679"/>
    </source>
</evidence>
<dbReference type="Pfam" id="PF22468">
    <property type="entry name" value="ACT_9"/>
    <property type="match status" value="2"/>
</dbReference>
<evidence type="ECO:0000256" key="5">
    <source>
        <dbReference type="ARBA" id="ARBA00022840"/>
    </source>
</evidence>
<dbReference type="PANTHER" id="PTHR21499">
    <property type="entry name" value="ASPARTATE KINASE"/>
    <property type="match status" value="1"/>
</dbReference>
<dbReference type="PROSITE" id="PS51671">
    <property type="entry name" value="ACT"/>
    <property type="match status" value="1"/>
</dbReference>
<keyword evidence="2 7" id="KW-0808">Transferase</keyword>
<dbReference type="GO" id="GO:0009090">
    <property type="term" value="P:homoserine biosynthetic process"/>
    <property type="evidence" value="ECO:0007669"/>
    <property type="project" value="TreeGrafter"/>
</dbReference>
<dbReference type="GO" id="GO:0005524">
    <property type="term" value="F:ATP binding"/>
    <property type="evidence" value="ECO:0007669"/>
    <property type="project" value="UniProtKB-KW"/>
</dbReference>
<dbReference type="InterPro" id="IPR045865">
    <property type="entry name" value="ACT-like_dom_sf"/>
</dbReference>
<organism evidence="10">
    <name type="scientific">uncultured marine thaumarchaeote KM3_49_A08</name>
    <dbReference type="NCBI Taxonomy" id="1456171"/>
    <lineage>
        <taxon>Archaea</taxon>
        <taxon>Nitrososphaerota</taxon>
        <taxon>environmental samples</taxon>
    </lineage>
</organism>
<dbReference type="UniPathway" id="UPA00051">
    <property type="reaction ID" value="UER00462"/>
</dbReference>
<dbReference type="InterPro" id="IPR002912">
    <property type="entry name" value="ACT_dom"/>
</dbReference>
<comment type="similarity">
    <text evidence="1 7">Belongs to the aspartokinase family.</text>
</comment>
<keyword evidence="5" id="KW-0067">ATP-binding</keyword>
<dbReference type="PROSITE" id="PS00324">
    <property type="entry name" value="ASPARTOKINASE"/>
    <property type="match status" value="1"/>
</dbReference>
<keyword evidence="4 7" id="KW-0418">Kinase</keyword>
<dbReference type="InterPro" id="IPR001048">
    <property type="entry name" value="Asp/Glu/Uridylate_kinase"/>
</dbReference>
<dbReference type="InterPro" id="IPR054352">
    <property type="entry name" value="ACT_Aspartokinase"/>
</dbReference>
<dbReference type="SUPFAM" id="SSF53633">
    <property type="entry name" value="Carbamate kinase-like"/>
    <property type="match status" value="1"/>
</dbReference>
<comment type="pathway">
    <text evidence="8">Amino-acid biosynthesis; L-methionine biosynthesis via de novo pathway; L-homoserine from L-aspartate: step 1/3.</text>
</comment>
<dbReference type="PIRSF" id="PIRSF000726">
    <property type="entry name" value="Asp_kin"/>
    <property type="match status" value="1"/>
</dbReference>
<dbReference type="Gene3D" id="3.30.2130.10">
    <property type="entry name" value="VC0802-like"/>
    <property type="match status" value="1"/>
</dbReference>
<dbReference type="NCBIfam" id="TIGR00657">
    <property type="entry name" value="asp_kinases"/>
    <property type="match status" value="1"/>
</dbReference>
<comment type="pathway">
    <text evidence="8">Amino-acid biosynthesis; L-threonine biosynthesis; L-threonine from L-aspartate: step 1/5.</text>
</comment>
<proteinExistence type="inferred from homology"/>
<dbReference type="GO" id="GO:0009088">
    <property type="term" value="P:threonine biosynthetic process"/>
    <property type="evidence" value="ECO:0007669"/>
    <property type="project" value="UniProtKB-UniPathway"/>
</dbReference>
<keyword evidence="8" id="KW-0028">Amino-acid biosynthesis</keyword>
<dbReference type="GO" id="GO:0009089">
    <property type="term" value="P:lysine biosynthetic process via diaminopimelate"/>
    <property type="evidence" value="ECO:0007669"/>
    <property type="project" value="UniProtKB-UniPathway"/>
</dbReference>
<dbReference type="CDD" id="cd04924">
    <property type="entry name" value="ACT_AK-Arch_2"/>
    <property type="match status" value="1"/>
</dbReference>
<gene>
    <name evidence="10" type="primary">lysC</name>
</gene>
<dbReference type="Gene3D" id="3.40.1160.10">
    <property type="entry name" value="Acetylglutamate kinase-like"/>
    <property type="match status" value="1"/>
</dbReference>
<sequence length="467" mass="50140">MKLVLKFGGTSLASVKDIQNVTNIVSKLSSENEIVIVCSAVDGITDELIHISEQIKKVNKKEANRALAKISQKHKQFTTHIVTDSKIQKTLLDKMKSDLSELEELVHGLLLLGEVTPRSFDYLASFGEKLSINLVSFALQQLKKKSVPLSGKQAGIVTDSNFGESRPLMDTTKIRLSKTIQDLFDKNTIPVVGGFSGADQHGNTTTFGRGGSDYTATIIASCIDADEIWLMSDVDGLMTADPKLVDDAKLLKEVSYAEAVEMAQFGAKQIHPRTFEPLVSKKIPMRIRSTFDLANTGTIVTASPSAATKKTVKCASAIRNIGLVDLTGGVLFAAPGTAAKIFTLLADINVNVMMVSSNPSESSISIIVKKSDLDRAVNALEMSLLGKTVKKIVTTPNVSIIAVIGSGMSGTVGIASKVFAAVQKRNVNVIMIAQGSSELNLAFVVKDNDCKSVIQALHEEFELANIN</sequence>
<evidence type="ECO:0000256" key="3">
    <source>
        <dbReference type="ARBA" id="ARBA00022741"/>
    </source>
</evidence>
<dbReference type="UniPathway" id="UPA00050">
    <property type="reaction ID" value="UER00461"/>
</dbReference>
<dbReference type="AlphaFoldDB" id="A0A075H9I3"/>
<evidence type="ECO:0000256" key="6">
    <source>
        <dbReference type="ARBA" id="ARBA00047872"/>
    </source>
</evidence>
<comment type="catalytic activity">
    <reaction evidence="6 7">
        <text>L-aspartate + ATP = 4-phospho-L-aspartate + ADP</text>
        <dbReference type="Rhea" id="RHEA:23776"/>
        <dbReference type="ChEBI" id="CHEBI:29991"/>
        <dbReference type="ChEBI" id="CHEBI:30616"/>
        <dbReference type="ChEBI" id="CHEBI:57535"/>
        <dbReference type="ChEBI" id="CHEBI:456216"/>
        <dbReference type="EC" id="2.7.2.4"/>
    </reaction>
</comment>
<accession>A0A075H9I3</accession>
<dbReference type="InterPro" id="IPR001341">
    <property type="entry name" value="Asp_kinase"/>
</dbReference>
<dbReference type="EC" id="2.7.2.4" evidence="7"/>
<dbReference type="InterPro" id="IPR005260">
    <property type="entry name" value="Asp_kin_monofn"/>
</dbReference>
<dbReference type="PANTHER" id="PTHR21499:SF59">
    <property type="entry name" value="ASPARTOKINASE"/>
    <property type="match status" value="1"/>
</dbReference>
<evidence type="ECO:0000256" key="8">
    <source>
        <dbReference type="RuleBase" id="RU004249"/>
    </source>
</evidence>
<name>A0A075H9I3_9ARCH</name>
<dbReference type="Gene3D" id="3.30.70.260">
    <property type="match status" value="1"/>
</dbReference>
<dbReference type="EMBL" id="KF900909">
    <property type="protein sequence ID" value="AIF11117.1"/>
    <property type="molecule type" value="Genomic_DNA"/>
</dbReference>
<evidence type="ECO:0000256" key="7">
    <source>
        <dbReference type="RuleBase" id="RU003448"/>
    </source>
</evidence>
<evidence type="ECO:0000313" key="10">
    <source>
        <dbReference type="EMBL" id="AIF11117.1"/>
    </source>
</evidence>
<keyword evidence="3" id="KW-0547">Nucleotide-binding</keyword>
<dbReference type="InterPro" id="IPR018042">
    <property type="entry name" value="Aspartate_kinase_CS"/>
</dbReference>
<dbReference type="FunFam" id="3.30.2130.10:FF:000001">
    <property type="entry name" value="Bifunctional aspartokinase/homoserine dehydrogenase"/>
    <property type="match status" value="1"/>
</dbReference>